<sequence>MKPEELTQLIMKLKDKDLSLAFAESCTGGSLASALSEATGTTDVFLGSMVTYSAQAKIKVLGVKNETLKLFTAESQQVTNEMVQGLYKLLKADVCIAVTGLFGQGGSETAEKPIGTTFISILFKDKVEEYRQVFKGDAQKMRDQAQDFIFNKLNDTVDRHYQHAV</sequence>
<dbReference type="InterPro" id="IPR008136">
    <property type="entry name" value="CinA_C"/>
</dbReference>
<organism evidence="2 3">
    <name type="scientific">Rufibacter hautae</name>
    <dbReference type="NCBI Taxonomy" id="2595005"/>
    <lineage>
        <taxon>Bacteria</taxon>
        <taxon>Pseudomonadati</taxon>
        <taxon>Bacteroidota</taxon>
        <taxon>Cytophagia</taxon>
        <taxon>Cytophagales</taxon>
        <taxon>Hymenobacteraceae</taxon>
        <taxon>Rufibacter</taxon>
    </lineage>
</organism>
<dbReference type="RefSeq" id="WP_149092398.1">
    <property type="nucleotide sequence ID" value="NZ_VKKY01000003.1"/>
</dbReference>
<dbReference type="InterPro" id="IPR036653">
    <property type="entry name" value="CinA-like_C"/>
</dbReference>
<dbReference type="OrthoDB" id="6659578at2"/>
<accession>A0A5B6T8E2</accession>
<name>A0A5B6T8E2_9BACT</name>
<dbReference type="EMBL" id="VKKY01000003">
    <property type="protein sequence ID" value="KAA3436456.1"/>
    <property type="molecule type" value="Genomic_DNA"/>
</dbReference>
<dbReference type="Proteomes" id="UP000324133">
    <property type="component" value="Unassembled WGS sequence"/>
</dbReference>
<evidence type="ECO:0000259" key="1">
    <source>
        <dbReference type="Pfam" id="PF02464"/>
    </source>
</evidence>
<evidence type="ECO:0000313" key="2">
    <source>
        <dbReference type="EMBL" id="KAA3436456.1"/>
    </source>
</evidence>
<dbReference type="NCBIfam" id="TIGR00199">
    <property type="entry name" value="PncC_domain"/>
    <property type="match status" value="1"/>
</dbReference>
<proteinExistence type="predicted"/>
<evidence type="ECO:0000313" key="3">
    <source>
        <dbReference type="Proteomes" id="UP000324133"/>
    </source>
</evidence>
<gene>
    <name evidence="2" type="ORF">FOA19_18875</name>
</gene>
<dbReference type="Pfam" id="PF02464">
    <property type="entry name" value="CinA"/>
    <property type="match status" value="1"/>
</dbReference>
<comment type="caution">
    <text evidence="2">The sequence shown here is derived from an EMBL/GenBank/DDBJ whole genome shotgun (WGS) entry which is preliminary data.</text>
</comment>
<keyword evidence="3" id="KW-1185">Reference proteome</keyword>
<dbReference type="AlphaFoldDB" id="A0A5B6T8E2"/>
<dbReference type="SUPFAM" id="SSF142433">
    <property type="entry name" value="CinA-like"/>
    <property type="match status" value="1"/>
</dbReference>
<feature type="domain" description="CinA C-terminal" evidence="1">
    <location>
        <begin position="8"/>
        <end position="156"/>
    </location>
</feature>
<reference evidence="2 3" key="1">
    <citation type="submission" date="2019-07" db="EMBL/GenBank/DDBJ databases">
        <title>Rufibacter sp. nov., isolated from lake sediment.</title>
        <authorList>
            <person name="Qu J.-H."/>
        </authorList>
    </citation>
    <scope>NUCLEOTIDE SEQUENCE [LARGE SCALE GENOMIC DNA]</scope>
    <source>
        <strain evidence="2 3">NBS58-1</strain>
    </source>
</reference>
<protein>
    <submittedName>
        <fullName evidence="2">CinA family protein</fullName>
    </submittedName>
</protein>
<dbReference type="Gene3D" id="3.90.950.20">
    <property type="entry name" value="CinA-like"/>
    <property type="match status" value="1"/>
</dbReference>